<dbReference type="InterPro" id="IPR050557">
    <property type="entry name" value="RTX_toxin/Mannuronan_C5-epim"/>
</dbReference>
<dbReference type="GO" id="GO:0005509">
    <property type="term" value="F:calcium ion binding"/>
    <property type="evidence" value="ECO:0007669"/>
    <property type="project" value="InterPro"/>
</dbReference>
<protein>
    <recommendedName>
        <fullName evidence="6">Calcium-binding protein</fullName>
    </recommendedName>
</protein>
<dbReference type="GO" id="GO:0005576">
    <property type="term" value="C:extracellular region"/>
    <property type="evidence" value="ECO:0007669"/>
    <property type="project" value="UniProtKB-SubCell"/>
</dbReference>
<reference evidence="4 5" key="1">
    <citation type="submission" date="2020-05" db="EMBL/GenBank/DDBJ databases">
        <title>Complete genome sequence of of a novel Thermoleptolyngbya strain isolated from hot springs of Ganzi, Sichuan China.</title>
        <authorList>
            <person name="Tang J."/>
            <person name="Daroch M."/>
            <person name="Li L."/>
            <person name="Waleron K."/>
            <person name="Waleron M."/>
            <person name="Waleron M."/>
        </authorList>
    </citation>
    <scope>NUCLEOTIDE SEQUENCE [LARGE SCALE GENOMIC DNA]</scope>
    <source>
        <strain evidence="4 5">PKUAC-SCTA183</strain>
    </source>
</reference>
<dbReference type="PRINTS" id="PR00313">
    <property type="entry name" value="CABNDNGRPT"/>
</dbReference>
<name>A0A6M8BF17_9CYAN</name>
<proteinExistence type="predicted"/>
<dbReference type="InterPro" id="IPR048165">
    <property type="entry name" value="Bluetail_dom"/>
</dbReference>
<dbReference type="PROSITE" id="PS00330">
    <property type="entry name" value="HEMOLYSIN_CALCIUM"/>
    <property type="match status" value="3"/>
</dbReference>
<dbReference type="PANTHER" id="PTHR38340">
    <property type="entry name" value="S-LAYER PROTEIN"/>
    <property type="match status" value="1"/>
</dbReference>
<keyword evidence="5" id="KW-1185">Reference proteome</keyword>
<dbReference type="SUPFAM" id="SSF51120">
    <property type="entry name" value="beta-Roll"/>
    <property type="match status" value="1"/>
</dbReference>
<dbReference type="KEGG" id="theu:HPC62_06445"/>
<accession>A0A6M8BF17</accession>
<keyword evidence="3" id="KW-0732">Signal</keyword>
<dbReference type="InterPro" id="IPR011049">
    <property type="entry name" value="Serralysin-like_metalloprot_C"/>
</dbReference>
<dbReference type="PANTHER" id="PTHR38340:SF1">
    <property type="entry name" value="S-LAYER PROTEIN"/>
    <property type="match status" value="1"/>
</dbReference>
<dbReference type="Pfam" id="PF00353">
    <property type="entry name" value="HemolysinCabind"/>
    <property type="match status" value="1"/>
</dbReference>
<evidence type="ECO:0000313" key="4">
    <source>
        <dbReference type="EMBL" id="QKD84802.1"/>
    </source>
</evidence>
<evidence type="ECO:0000256" key="1">
    <source>
        <dbReference type="ARBA" id="ARBA00004613"/>
    </source>
</evidence>
<keyword evidence="2" id="KW-0964">Secreted</keyword>
<dbReference type="InterPro" id="IPR018511">
    <property type="entry name" value="Hemolysin-typ_Ca-bd_CS"/>
</dbReference>
<evidence type="ECO:0000256" key="3">
    <source>
        <dbReference type="SAM" id="SignalP"/>
    </source>
</evidence>
<feature type="chain" id="PRO_5027019714" description="Calcium-binding protein" evidence="3">
    <location>
        <begin position="20"/>
        <end position="285"/>
    </location>
</feature>
<feature type="signal peptide" evidence="3">
    <location>
        <begin position="1"/>
        <end position="19"/>
    </location>
</feature>
<dbReference type="AlphaFoldDB" id="A0A6M8BF17"/>
<dbReference type="Proteomes" id="UP000505210">
    <property type="component" value="Chromosome"/>
</dbReference>
<evidence type="ECO:0008006" key="6">
    <source>
        <dbReference type="Google" id="ProtNLM"/>
    </source>
</evidence>
<organism evidence="4 5">
    <name type="scientific">Thermoleptolyngbya sichuanensis A183</name>
    <dbReference type="NCBI Taxonomy" id="2737172"/>
    <lineage>
        <taxon>Bacteria</taxon>
        <taxon>Bacillati</taxon>
        <taxon>Cyanobacteriota</taxon>
        <taxon>Cyanophyceae</taxon>
        <taxon>Oculatellales</taxon>
        <taxon>Oculatellaceae</taxon>
        <taxon>Thermoleptolyngbya</taxon>
        <taxon>Thermoleptolyngbya sichuanensis</taxon>
    </lineage>
</organism>
<dbReference type="EMBL" id="CP053661">
    <property type="protein sequence ID" value="QKD84802.1"/>
    <property type="molecule type" value="Genomic_DNA"/>
</dbReference>
<dbReference type="InterPro" id="IPR001343">
    <property type="entry name" value="Hemolysn_Ca-bd"/>
</dbReference>
<dbReference type="Gene3D" id="2.150.10.10">
    <property type="entry name" value="Serralysin-like metalloprotease, C-terminal"/>
    <property type="match status" value="2"/>
</dbReference>
<comment type="subcellular location">
    <subcellularLocation>
        <location evidence="1">Secreted</location>
    </subcellularLocation>
</comment>
<gene>
    <name evidence="4" type="ORF">HPC62_06445</name>
</gene>
<dbReference type="NCBIfam" id="NF041519">
    <property type="entry name" value="bluetail"/>
    <property type="match status" value="1"/>
</dbReference>
<evidence type="ECO:0000313" key="5">
    <source>
        <dbReference type="Proteomes" id="UP000505210"/>
    </source>
</evidence>
<sequence>MVAAAVVAVAVVAAVAAVAATVILTIPDDGFVRIPVTDCICCGCYTTDTSVGIDDLVSGDAANNVIIGTERNNTLQGLDGDDRLEGLFGNDRLKGGNGNDTLIGGEGNDLLCGDNGNDVLVGGTGNDTLVGGLGKDTLEGGEGADIYRFAGCSLPEALKNSTLRQMDTIVGANFREGDRLEIAVSGFPARPRRLFNAGRIQAKNLQAAIRQAYADVSPRKRGSQPLGTQQAVFFQFGQRSYLAVNDTARGFNAKNDMVVAFQGNLRTVLGSDASANVLQVPSYFA</sequence>
<evidence type="ECO:0000256" key="2">
    <source>
        <dbReference type="ARBA" id="ARBA00022525"/>
    </source>
</evidence>